<organism evidence="4 5">
    <name type="scientific">Hirsutella minnesotensis 3608</name>
    <dbReference type="NCBI Taxonomy" id="1043627"/>
    <lineage>
        <taxon>Eukaryota</taxon>
        <taxon>Fungi</taxon>
        <taxon>Dikarya</taxon>
        <taxon>Ascomycota</taxon>
        <taxon>Pezizomycotina</taxon>
        <taxon>Sordariomycetes</taxon>
        <taxon>Hypocreomycetidae</taxon>
        <taxon>Hypocreales</taxon>
        <taxon>Ophiocordycipitaceae</taxon>
        <taxon>Hirsutella</taxon>
    </lineage>
</organism>
<keyword evidence="5" id="KW-1185">Reference proteome</keyword>
<evidence type="ECO:0000256" key="3">
    <source>
        <dbReference type="SAM" id="SignalP"/>
    </source>
</evidence>
<dbReference type="EMBL" id="KQ030579">
    <property type="protein sequence ID" value="KJZ71317.1"/>
    <property type="molecule type" value="Genomic_DNA"/>
</dbReference>
<dbReference type="Proteomes" id="UP000054481">
    <property type="component" value="Unassembled WGS sequence"/>
</dbReference>
<dbReference type="InterPro" id="IPR024079">
    <property type="entry name" value="MetalloPept_cat_dom_sf"/>
</dbReference>
<feature type="compositionally biased region" description="Polar residues" evidence="2">
    <location>
        <begin position="49"/>
        <end position="58"/>
    </location>
</feature>
<evidence type="ECO:0000313" key="5">
    <source>
        <dbReference type="Proteomes" id="UP000054481"/>
    </source>
</evidence>
<name>A0A0F7ZXU2_9HYPO</name>
<evidence type="ECO:0008006" key="6">
    <source>
        <dbReference type="Google" id="ProtNLM"/>
    </source>
</evidence>
<dbReference type="PANTHER" id="PTHR47466">
    <property type="match status" value="1"/>
</dbReference>
<evidence type="ECO:0000256" key="2">
    <source>
        <dbReference type="SAM" id="MobiDB-lite"/>
    </source>
</evidence>
<dbReference type="AlphaFoldDB" id="A0A0F7ZXU2"/>
<reference evidence="4 5" key="1">
    <citation type="journal article" date="2014" name="Genome Biol. Evol.">
        <title>Comparative genomics and transcriptomics analyses reveal divergent lifestyle features of nematode endoparasitic fungus Hirsutella minnesotensis.</title>
        <authorList>
            <person name="Lai Y."/>
            <person name="Liu K."/>
            <person name="Zhang X."/>
            <person name="Zhang X."/>
            <person name="Li K."/>
            <person name="Wang N."/>
            <person name="Shu C."/>
            <person name="Wu Y."/>
            <person name="Wang C."/>
            <person name="Bushley K.E."/>
            <person name="Xiang M."/>
            <person name="Liu X."/>
        </authorList>
    </citation>
    <scope>NUCLEOTIDE SEQUENCE [LARGE SCALE GENOMIC DNA]</scope>
    <source>
        <strain evidence="4 5">3608</strain>
    </source>
</reference>
<feature type="region of interest" description="Disordered" evidence="2">
    <location>
        <begin position="25"/>
        <end position="65"/>
    </location>
</feature>
<protein>
    <recommendedName>
        <fullName evidence="6">Peptidase M43 pregnancy-associated plasma-A domain-containing protein</fullName>
    </recommendedName>
</protein>
<gene>
    <name evidence="4" type="ORF">HIM_09291</name>
</gene>
<feature type="compositionally biased region" description="Pro residues" evidence="2">
    <location>
        <begin position="34"/>
        <end position="48"/>
    </location>
</feature>
<evidence type="ECO:0000313" key="4">
    <source>
        <dbReference type="EMBL" id="KJZ71317.1"/>
    </source>
</evidence>
<feature type="chain" id="PRO_5002526655" description="Peptidase M43 pregnancy-associated plasma-A domain-containing protein" evidence="3">
    <location>
        <begin position="24"/>
        <end position="300"/>
    </location>
</feature>
<keyword evidence="3" id="KW-0732">Signal</keyword>
<feature type="signal peptide" evidence="3">
    <location>
        <begin position="1"/>
        <end position="23"/>
    </location>
</feature>
<dbReference type="SUPFAM" id="SSF55486">
    <property type="entry name" value="Metalloproteases ('zincins'), catalytic domain"/>
    <property type="match status" value="1"/>
</dbReference>
<accession>A0A0F7ZXU2</accession>
<sequence length="300" mass="32291">MHQRILTLLTCALALVAADTAAAAPPAADGTAPAAPPADKPASGPIPSPGNSLVGSNDTRPEFCRIQLPPPTLNVTKPLVRRGDLDKAKPLAVDVYMHVLARPEENKPPKKEFLLTRPVLDQQMKVLNDDFKSAKISFNLKGVNYTEVKGLPAFNDDISKVADIGLKNPALASLRKGKKEAVNVYFFNANDEIGGSTGLTHNKDGKIAGIIVNSNTVPGGASKKYNKGRTLSHEVGHYFGYAWHDEADALIDGEDCQIVDICITAFTEAQNTIMYRFLEKLIKGQTPDLYAGSAQGFIKQ</sequence>
<evidence type="ECO:0000256" key="1">
    <source>
        <dbReference type="ARBA" id="ARBA00008721"/>
    </source>
</evidence>
<comment type="similarity">
    <text evidence="1">Belongs to the peptidase M43B family.</text>
</comment>
<dbReference type="GO" id="GO:0008237">
    <property type="term" value="F:metallopeptidase activity"/>
    <property type="evidence" value="ECO:0007669"/>
    <property type="project" value="InterPro"/>
</dbReference>
<proteinExistence type="inferred from homology"/>
<dbReference type="Gene3D" id="3.40.390.10">
    <property type="entry name" value="Collagenase (Catalytic Domain)"/>
    <property type="match status" value="1"/>
</dbReference>
<dbReference type="OrthoDB" id="536211at2759"/>
<dbReference type="PANTHER" id="PTHR47466:SF1">
    <property type="entry name" value="METALLOPROTEASE MEP1 (AFU_ORTHOLOGUE AFUA_1G07730)-RELATED"/>
    <property type="match status" value="1"/>
</dbReference>